<gene>
    <name evidence="2" type="ORF">GGP61_001459</name>
</gene>
<feature type="signal peptide" evidence="1">
    <location>
        <begin position="1"/>
        <end position="20"/>
    </location>
</feature>
<organism evidence="2 3">
    <name type="scientific">Salinibacter ruber</name>
    <dbReference type="NCBI Taxonomy" id="146919"/>
    <lineage>
        <taxon>Bacteria</taxon>
        <taxon>Pseudomonadati</taxon>
        <taxon>Rhodothermota</taxon>
        <taxon>Rhodothermia</taxon>
        <taxon>Rhodothermales</taxon>
        <taxon>Salinibacteraceae</taxon>
        <taxon>Salinibacter</taxon>
    </lineage>
</organism>
<dbReference type="EMBL" id="JANUAE010000004">
    <property type="protein sequence ID" value="MCS3709855.1"/>
    <property type="molecule type" value="Genomic_DNA"/>
</dbReference>
<evidence type="ECO:0000313" key="2">
    <source>
        <dbReference type="EMBL" id="MCS3709855.1"/>
    </source>
</evidence>
<accession>A0A9X2TEV6</accession>
<protein>
    <recommendedName>
        <fullName evidence="4">Lipoprotein</fullName>
    </recommendedName>
</protein>
<evidence type="ECO:0000256" key="1">
    <source>
        <dbReference type="SAM" id="SignalP"/>
    </source>
</evidence>
<comment type="caution">
    <text evidence="2">The sequence shown here is derived from an EMBL/GenBank/DDBJ whole genome shotgun (WGS) entry which is preliminary data.</text>
</comment>
<reference evidence="2" key="1">
    <citation type="submission" date="2022-08" db="EMBL/GenBank/DDBJ databases">
        <title>Genomic Encyclopedia of Type Strains, Phase V (KMG-V): Genome sequencing to study the core and pangenomes of soil and plant-associated prokaryotes.</title>
        <authorList>
            <person name="Whitman W."/>
        </authorList>
    </citation>
    <scope>NUCLEOTIDE SEQUENCE</scope>
    <source>
        <strain evidence="2">SP3049</strain>
    </source>
</reference>
<evidence type="ECO:0000313" key="3">
    <source>
        <dbReference type="Proteomes" id="UP001155057"/>
    </source>
</evidence>
<dbReference type="Proteomes" id="UP001155057">
    <property type="component" value="Unassembled WGS sequence"/>
</dbReference>
<evidence type="ECO:0008006" key="4">
    <source>
        <dbReference type="Google" id="ProtNLM"/>
    </source>
</evidence>
<dbReference type="AlphaFoldDB" id="A0A9X2TEV6"/>
<proteinExistence type="predicted"/>
<feature type="chain" id="PRO_5040966117" description="Lipoprotein" evidence="1">
    <location>
        <begin position="21"/>
        <end position="187"/>
    </location>
</feature>
<sequence length="187" mass="20407">MASPFSARHFPLLLVFAVAASGCLHQELDSAPVPPRTFQGIVLLGDGPKTFSPCGYPERWFFTPDSVSVPGEPLLASTSEEWIPYASSRDSTYHLTDSLSAPPPPPDTLQSFANVSPFPRDSLLSPLRARPSVDADTTTRLFVHLRGYATEHAGFGPSLRFDRVLVVTDLLEVEAASRCSFVQTLFQ</sequence>
<keyword evidence="1" id="KW-0732">Signal</keyword>
<name>A0A9X2TEV6_9BACT</name>